<name>A0ABR0QSV2_GOSAR</name>
<organism evidence="1 2">
    <name type="scientific">Gossypium arboreum</name>
    <name type="common">Tree cotton</name>
    <name type="synonym">Gossypium nanking</name>
    <dbReference type="NCBI Taxonomy" id="29729"/>
    <lineage>
        <taxon>Eukaryota</taxon>
        <taxon>Viridiplantae</taxon>
        <taxon>Streptophyta</taxon>
        <taxon>Embryophyta</taxon>
        <taxon>Tracheophyta</taxon>
        <taxon>Spermatophyta</taxon>
        <taxon>Magnoliopsida</taxon>
        <taxon>eudicotyledons</taxon>
        <taxon>Gunneridae</taxon>
        <taxon>Pentapetalae</taxon>
        <taxon>rosids</taxon>
        <taxon>malvids</taxon>
        <taxon>Malvales</taxon>
        <taxon>Malvaceae</taxon>
        <taxon>Malvoideae</taxon>
        <taxon>Gossypium</taxon>
    </lineage>
</organism>
<dbReference type="Proteomes" id="UP001358586">
    <property type="component" value="Chromosome 2"/>
</dbReference>
<dbReference type="EMBL" id="JARKNE010000002">
    <property type="protein sequence ID" value="KAK5842410.1"/>
    <property type="molecule type" value="Genomic_DNA"/>
</dbReference>
<accession>A0ABR0QSV2</accession>
<reference evidence="1 2" key="1">
    <citation type="submission" date="2023-03" db="EMBL/GenBank/DDBJ databases">
        <title>WGS of Gossypium arboreum.</title>
        <authorList>
            <person name="Yu D."/>
        </authorList>
    </citation>
    <scope>NUCLEOTIDE SEQUENCE [LARGE SCALE GENOMIC DNA]</scope>
    <source>
        <tissue evidence="1">Leaf</tissue>
    </source>
</reference>
<comment type="caution">
    <text evidence="1">The sequence shown here is derived from an EMBL/GenBank/DDBJ whole genome shotgun (WGS) entry which is preliminary data.</text>
</comment>
<gene>
    <name evidence="1" type="ORF">PVK06_004762</name>
</gene>
<evidence type="ECO:0000313" key="1">
    <source>
        <dbReference type="EMBL" id="KAK5842410.1"/>
    </source>
</evidence>
<keyword evidence="2" id="KW-1185">Reference proteome</keyword>
<evidence type="ECO:0000313" key="2">
    <source>
        <dbReference type="Proteomes" id="UP001358586"/>
    </source>
</evidence>
<protein>
    <submittedName>
        <fullName evidence="1">Uncharacterized protein</fullName>
    </submittedName>
</protein>
<sequence>MDSATVHEEIDSLFESTPPLKDSAKIIDKLNQIIQFNSPSAALLNGVANIGMVELGEVQVPAYLSERKLMGRFFFKNVVAFPSGCKPSDCLIQFEGELSVDAVTDWFAMAVLNELNTALP</sequence>
<proteinExistence type="predicted"/>